<dbReference type="EMBL" id="AEQV01000075">
    <property type="protein sequence ID" value="EGD09341.1"/>
    <property type="molecule type" value="Genomic_DNA"/>
</dbReference>
<dbReference type="GeneID" id="46984379"/>
<reference evidence="1 2" key="1">
    <citation type="journal article" date="2011" name="BMC Genomics">
        <title>Comparative genomics reveals diversity among xanthomonads infecting tomato and pepper.</title>
        <authorList>
            <person name="Potnis N."/>
            <person name="Krasileva K."/>
            <person name="Chow V."/>
            <person name="Almeida N.F."/>
            <person name="Patil P.B."/>
            <person name="Ryan R.P."/>
            <person name="Sharlach M."/>
            <person name="Behlau F."/>
            <person name="Dow J.M."/>
            <person name="Momol M.T."/>
            <person name="White F.F."/>
            <person name="Preston J.F."/>
            <person name="Vinatzer B.A."/>
            <person name="Koebnik R."/>
            <person name="Setubal J.C."/>
            <person name="Norman D.J."/>
            <person name="Staskawicz B.J."/>
            <person name="Jones J.B."/>
        </authorList>
    </citation>
    <scope>NUCLEOTIDE SEQUENCE [LARGE SCALE GENOMIC DNA]</scope>
    <source>
        <strain evidence="1 2">ATCC 35937</strain>
    </source>
</reference>
<gene>
    <name evidence="1" type="ORF">XVE_2379</name>
</gene>
<proteinExistence type="predicted"/>
<organism evidence="1 2">
    <name type="scientific">Xanthomonas vesicatoria ATCC 35937</name>
    <dbReference type="NCBI Taxonomy" id="925775"/>
    <lineage>
        <taxon>Bacteria</taxon>
        <taxon>Pseudomonadati</taxon>
        <taxon>Pseudomonadota</taxon>
        <taxon>Gammaproteobacteria</taxon>
        <taxon>Lysobacterales</taxon>
        <taxon>Lysobacteraceae</taxon>
        <taxon>Xanthomonas</taxon>
    </lineage>
</organism>
<protein>
    <submittedName>
        <fullName evidence="1">Uncharacterized protein</fullName>
    </submittedName>
</protein>
<accession>F0BE06</accession>
<name>F0BE06_9XANT</name>
<dbReference type="AlphaFoldDB" id="F0BE06"/>
<dbReference type="Proteomes" id="UP000003299">
    <property type="component" value="Unassembled WGS sequence"/>
</dbReference>
<dbReference type="RefSeq" id="WP_005992639.1">
    <property type="nucleotide sequence ID" value="NZ_AEQV01000075.1"/>
</dbReference>
<sequence>MKPALPDIFCDLNARMTENGYALASGSIEDLARLGLTPEQAVGMPFIFNGGDDTPDGGDPVEIVFDGTIERDSRWGYLAVSDPKGVYWRTKA</sequence>
<evidence type="ECO:0000313" key="2">
    <source>
        <dbReference type="Proteomes" id="UP000003299"/>
    </source>
</evidence>
<comment type="caution">
    <text evidence="1">The sequence shown here is derived from an EMBL/GenBank/DDBJ whole genome shotgun (WGS) entry which is preliminary data.</text>
</comment>
<evidence type="ECO:0000313" key="1">
    <source>
        <dbReference type="EMBL" id="EGD09341.1"/>
    </source>
</evidence>